<keyword evidence="1" id="KW-0808">Transferase</keyword>
<evidence type="ECO:0000256" key="2">
    <source>
        <dbReference type="ARBA" id="ARBA00023315"/>
    </source>
</evidence>
<name>A0A382U415_9ZZZZ</name>
<dbReference type="PROSITE" id="PS51186">
    <property type="entry name" value="GNAT"/>
    <property type="match status" value="1"/>
</dbReference>
<dbReference type="PANTHER" id="PTHR42919">
    <property type="entry name" value="N-ALPHA-ACETYLTRANSFERASE"/>
    <property type="match status" value="1"/>
</dbReference>
<dbReference type="InterPro" id="IPR016181">
    <property type="entry name" value="Acyl_CoA_acyltransferase"/>
</dbReference>
<proteinExistence type="predicted"/>
<gene>
    <name evidence="4" type="ORF">METZ01_LOCUS381908</name>
</gene>
<evidence type="ECO:0000256" key="1">
    <source>
        <dbReference type="ARBA" id="ARBA00022679"/>
    </source>
</evidence>
<dbReference type="SUPFAM" id="SSF55729">
    <property type="entry name" value="Acyl-CoA N-acyltransferases (Nat)"/>
    <property type="match status" value="1"/>
</dbReference>
<dbReference type="AlphaFoldDB" id="A0A382U415"/>
<protein>
    <recommendedName>
        <fullName evidence="3">N-acetyltransferase domain-containing protein</fullName>
    </recommendedName>
</protein>
<dbReference type="CDD" id="cd04301">
    <property type="entry name" value="NAT_SF"/>
    <property type="match status" value="1"/>
</dbReference>
<dbReference type="InterPro" id="IPR000182">
    <property type="entry name" value="GNAT_dom"/>
</dbReference>
<dbReference type="NCBIfam" id="TIGR01575">
    <property type="entry name" value="rimI"/>
    <property type="match status" value="1"/>
</dbReference>
<evidence type="ECO:0000259" key="3">
    <source>
        <dbReference type="PROSITE" id="PS51186"/>
    </source>
</evidence>
<organism evidence="4">
    <name type="scientific">marine metagenome</name>
    <dbReference type="NCBI Taxonomy" id="408172"/>
    <lineage>
        <taxon>unclassified sequences</taxon>
        <taxon>metagenomes</taxon>
        <taxon>ecological metagenomes</taxon>
    </lineage>
</organism>
<dbReference type="GO" id="GO:0008080">
    <property type="term" value="F:N-acetyltransferase activity"/>
    <property type="evidence" value="ECO:0007669"/>
    <property type="project" value="InterPro"/>
</dbReference>
<dbReference type="Gene3D" id="3.40.630.30">
    <property type="match status" value="1"/>
</dbReference>
<dbReference type="InterPro" id="IPR051556">
    <property type="entry name" value="N-term/lysine_N-AcTrnsfr"/>
</dbReference>
<keyword evidence="2" id="KW-0012">Acyltransferase</keyword>
<feature type="domain" description="N-acetyltransferase" evidence="3">
    <location>
        <begin position="2"/>
        <end position="143"/>
    </location>
</feature>
<dbReference type="PANTHER" id="PTHR42919:SF8">
    <property type="entry name" value="N-ALPHA-ACETYLTRANSFERASE 50"/>
    <property type="match status" value="1"/>
</dbReference>
<dbReference type="EMBL" id="UINC01141364">
    <property type="protein sequence ID" value="SVD29054.1"/>
    <property type="molecule type" value="Genomic_DNA"/>
</dbReference>
<accession>A0A382U415</accession>
<dbReference type="Pfam" id="PF00583">
    <property type="entry name" value="Acetyltransf_1"/>
    <property type="match status" value="1"/>
</dbReference>
<sequence length="143" mass="17023">MINIKEINPKNSKSCYELDLKSIKHWNQNQWKNELEKDYVTAIGIYLKESILGVCVFHKIYDEAEIRYLSVHPSYKRIGLGKKLIYKILKECKNENIKRIFLEVSIKNKHALNFYDKLGFKTICIRKKYYKDGSDALLKERKC</sequence>
<reference evidence="4" key="1">
    <citation type="submission" date="2018-05" db="EMBL/GenBank/DDBJ databases">
        <authorList>
            <person name="Lanie J.A."/>
            <person name="Ng W.-L."/>
            <person name="Kazmierczak K.M."/>
            <person name="Andrzejewski T.M."/>
            <person name="Davidsen T.M."/>
            <person name="Wayne K.J."/>
            <person name="Tettelin H."/>
            <person name="Glass J.I."/>
            <person name="Rusch D."/>
            <person name="Podicherti R."/>
            <person name="Tsui H.-C.T."/>
            <person name="Winkler M.E."/>
        </authorList>
    </citation>
    <scope>NUCLEOTIDE SEQUENCE</scope>
</reference>
<evidence type="ECO:0000313" key="4">
    <source>
        <dbReference type="EMBL" id="SVD29054.1"/>
    </source>
</evidence>
<dbReference type="InterPro" id="IPR006464">
    <property type="entry name" value="AcTrfase_RimI/Ard1"/>
</dbReference>